<accession>A0ABQ9C685</accession>
<comment type="caution">
    <text evidence="1">The sequence shown here is derived from an EMBL/GenBank/DDBJ whole genome shotgun (WGS) entry which is preliminary data.</text>
</comment>
<reference evidence="1" key="1">
    <citation type="submission" date="2022-10" db="EMBL/GenBank/DDBJ databases">
        <authorList>
            <person name="Hyden B.L."/>
            <person name="Feng K."/>
            <person name="Yates T."/>
            <person name="Jawdy S."/>
            <person name="Smart L.B."/>
            <person name="Muchero W."/>
        </authorList>
    </citation>
    <scope>NUCLEOTIDE SEQUENCE</scope>
    <source>
        <tissue evidence="1">Shoot tip</tissue>
    </source>
</reference>
<organism evidence="1 2">
    <name type="scientific">Salix suchowensis</name>
    <dbReference type="NCBI Taxonomy" id="1278906"/>
    <lineage>
        <taxon>Eukaryota</taxon>
        <taxon>Viridiplantae</taxon>
        <taxon>Streptophyta</taxon>
        <taxon>Embryophyta</taxon>
        <taxon>Tracheophyta</taxon>
        <taxon>Spermatophyta</taxon>
        <taxon>Magnoliopsida</taxon>
        <taxon>eudicotyledons</taxon>
        <taxon>Gunneridae</taxon>
        <taxon>Pentapetalae</taxon>
        <taxon>rosids</taxon>
        <taxon>fabids</taxon>
        <taxon>Malpighiales</taxon>
        <taxon>Salicaceae</taxon>
        <taxon>Saliceae</taxon>
        <taxon>Salix</taxon>
    </lineage>
</organism>
<sequence length="54" mass="5990">MLTRKAPLSNSKSVVLVPLPLQLCRNKFIGSSPACFPWTGNSGVEWWRESASEL</sequence>
<name>A0ABQ9C685_9ROSI</name>
<gene>
    <name evidence="1" type="ORF">OIU77_024096</name>
</gene>
<evidence type="ECO:0000313" key="2">
    <source>
        <dbReference type="Proteomes" id="UP001141253"/>
    </source>
</evidence>
<evidence type="ECO:0000313" key="1">
    <source>
        <dbReference type="EMBL" id="KAJ6395015.1"/>
    </source>
</evidence>
<dbReference type="Proteomes" id="UP001141253">
    <property type="component" value="Chromosome 1"/>
</dbReference>
<protein>
    <submittedName>
        <fullName evidence="1">Uncharacterized protein</fullName>
    </submittedName>
</protein>
<reference evidence="1" key="2">
    <citation type="journal article" date="2023" name="Int. J. Mol. Sci.">
        <title>De Novo Assembly and Annotation of 11 Diverse Shrub Willow (Salix) Genomes Reveals Novel Gene Organization in Sex-Linked Regions.</title>
        <authorList>
            <person name="Hyden B."/>
            <person name="Feng K."/>
            <person name="Yates T.B."/>
            <person name="Jawdy S."/>
            <person name="Cereghino C."/>
            <person name="Smart L.B."/>
            <person name="Muchero W."/>
        </authorList>
    </citation>
    <scope>NUCLEOTIDE SEQUENCE</scope>
    <source>
        <tissue evidence="1">Shoot tip</tissue>
    </source>
</reference>
<dbReference type="EMBL" id="JAPFFI010000005">
    <property type="protein sequence ID" value="KAJ6395015.1"/>
    <property type="molecule type" value="Genomic_DNA"/>
</dbReference>
<proteinExistence type="predicted"/>
<keyword evidence="2" id="KW-1185">Reference proteome</keyword>